<dbReference type="SUPFAM" id="SSF82708">
    <property type="entry name" value="R3H domain"/>
    <property type="match status" value="1"/>
</dbReference>
<evidence type="ECO:0000259" key="14">
    <source>
        <dbReference type="PROSITE" id="PS51061"/>
    </source>
</evidence>
<evidence type="ECO:0000256" key="3">
    <source>
        <dbReference type="ARBA" id="ARBA00022723"/>
    </source>
</evidence>
<keyword evidence="4" id="KW-0677">Repeat</keyword>
<protein>
    <recommendedName>
        <fullName evidence="16">Protein shuttle craft</fullName>
    </recommendedName>
</protein>
<evidence type="ECO:0000256" key="8">
    <source>
        <dbReference type="ARBA" id="ARBA00023163"/>
    </source>
</evidence>
<dbReference type="PANTHER" id="PTHR12360">
    <property type="entry name" value="NUCLEAR TRANSCRIPTION FACTOR, X-BOX BINDING 1 NFX1"/>
    <property type="match status" value="1"/>
</dbReference>
<evidence type="ECO:0000256" key="11">
    <source>
        <dbReference type="SAM" id="MobiDB-lite"/>
    </source>
</evidence>
<dbReference type="PROSITE" id="PS50016">
    <property type="entry name" value="ZF_PHD_2"/>
    <property type="match status" value="1"/>
</dbReference>
<evidence type="ECO:0000256" key="6">
    <source>
        <dbReference type="ARBA" id="ARBA00022833"/>
    </source>
</evidence>
<keyword evidence="9" id="KW-0539">Nucleus</keyword>
<evidence type="ECO:0000256" key="5">
    <source>
        <dbReference type="ARBA" id="ARBA00022771"/>
    </source>
</evidence>
<evidence type="ECO:0000256" key="1">
    <source>
        <dbReference type="ARBA" id="ARBA00004123"/>
    </source>
</evidence>
<dbReference type="InterPro" id="IPR019787">
    <property type="entry name" value="Znf_PHD-finger"/>
</dbReference>
<keyword evidence="6" id="KW-0862">Zinc</keyword>
<dbReference type="SMART" id="SM00438">
    <property type="entry name" value="ZnF_NFX"/>
    <property type="match status" value="9"/>
</dbReference>
<organism evidence="15">
    <name type="scientific">Photinus pyralis</name>
    <name type="common">Common eastern firefly</name>
    <name type="synonym">Lampyris pyralis</name>
    <dbReference type="NCBI Taxonomy" id="7054"/>
    <lineage>
        <taxon>Eukaryota</taxon>
        <taxon>Metazoa</taxon>
        <taxon>Ecdysozoa</taxon>
        <taxon>Arthropoda</taxon>
        <taxon>Hexapoda</taxon>
        <taxon>Insecta</taxon>
        <taxon>Pterygota</taxon>
        <taxon>Neoptera</taxon>
        <taxon>Endopterygota</taxon>
        <taxon>Coleoptera</taxon>
        <taxon>Polyphaga</taxon>
        <taxon>Elateriformia</taxon>
        <taxon>Elateroidea</taxon>
        <taxon>Lampyridae</taxon>
        <taxon>Lampyrinae</taxon>
        <taxon>Photinus</taxon>
    </lineage>
</organism>
<dbReference type="GO" id="GO:0008270">
    <property type="term" value="F:zinc ion binding"/>
    <property type="evidence" value="ECO:0007669"/>
    <property type="project" value="UniProtKB-KW"/>
</dbReference>
<dbReference type="PANTHER" id="PTHR12360:SF12">
    <property type="entry name" value="TRANSCRIPTIONAL REPRESSOR NF-X1"/>
    <property type="match status" value="1"/>
</dbReference>
<reference evidence="15" key="1">
    <citation type="journal article" date="2016" name="Sci. Rep.">
        <title>Molecular characterization of firefly nuptial gifts: a multi-omics approach sheds light on postcopulatory sexual selection.</title>
        <authorList>
            <person name="Al-Wathiqui N."/>
            <person name="Fallon T.R."/>
            <person name="South A."/>
            <person name="Weng J.K."/>
            <person name="Lewis S.M."/>
        </authorList>
    </citation>
    <scope>NUCLEOTIDE SEQUENCE</scope>
</reference>
<dbReference type="GO" id="GO:0000977">
    <property type="term" value="F:RNA polymerase II transcription regulatory region sequence-specific DNA binding"/>
    <property type="evidence" value="ECO:0007669"/>
    <property type="project" value="TreeGrafter"/>
</dbReference>
<dbReference type="InterPro" id="IPR034078">
    <property type="entry name" value="NFX1_fam"/>
</dbReference>
<dbReference type="InterPro" id="IPR036867">
    <property type="entry name" value="R3H_dom_sf"/>
</dbReference>
<dbReference type="InterPro" id="IPR001374">
    <property type="entry name" value="R3H_dom"/>
</dbReference>
<accession>A0A1Y1JZ76</accession>
<name>A0A1Y1JZ76_PHOPY</name>
<dbReference type="GO" id="GO:0000122">
    <property type="term" value="P:negative regulation of transcription by RNA polymerase II"/>
    <property type="evidence" value="ECO:0007669"/>
    <property type="project" value="TreeGrafter"/>
</dbReference>
<evidence type="ECO:0000313" key="15">
    <source>
        <dbReference type="EMBL" id="JAV54622.1"/>
    </source>
</evidence>
<dbReference type="InterPro" id="IPR000967">
    <property type="entry name" value="Znf_NFX1"/>
</dbReference>
<dbReference type="PROSITE" id="PS50089">
    <property type="entry name" value="ZF_RING_2"/>
    <property type="match status" value="1"/>
</dbReference>
<feature type="compositionally biased region" description="Low complexity" evidence="11">
    <location>
        <begin position="188"/>
        <end position="206"/>
    </location>
</feature>
<dbReference type="SUPFAM" id="SSF57850">
    <property type="entry name" value="RING/U-box"/>
    <property type="match status" value="1"/>
</dbReference>
<keyword evidence="5 10" id="KW-0863">Zinc-finger</keyword>
<evidence type="ECO:0000256" key="2">
    <source>
        <dbReference type="ARBA" id="ARBA00007269"/>
    </source>
</evidence>
<keyword evidence="8" id="KW-0804">Transcription</keyword>
<dbReference type="InterPro" id="IPR001841">
    <property type="entry name" value="Znf_RING"/>
</dbReference>
<evidence type="ECO:0000259" key="13">
    <source>
        <dbReference type="PROSITE" id="PS50089"/>
    </source>
</evidence>
<keyword evidence="7" id="KW-0805">Transcription regulation</keyword>
<dbReference type="InterPro" id="IPR034076">
    <property type="entry name" value="R3H_NF-X1"/>
</dbReference>
<dbReference type="GO" id="GO:0000981">
    <property type="term" value="F:DNA-binding transcription factor activity, RNA polymerase II-specific"/>
    <property type="evidence" value="ECO:0007669"/>
    <property type="project" value="TreeGrafter"/>
</dbReference>
<evidence type="ECO:0000256" key="10">
    <source>
        <dbReference type="PROSITE-ProRule" id="PRU00175"/>
    </source>
</evidence>
<dbReference type="CDD" id="cd02643">
    <property type="entry name" value="R3H_NF-X1"/>
    <property type="match status" value="1"/>
</dbReference>
<feature type="compositionally biased region" description="Basic and acidic residues" evidence="11">
    <location>
        <begin position="131"/>
        <end position="141"/>
    </location>
</feature>
<dbReference type="EMBL" id="GEZM01096724">
    <property type="protein sequence ID" value="JAV54622.1"/>
    <property type="molecule type" value="Transcribed_RNA"/>
</dbReference>
<keyword evidence="3" id="KW-0479">Metal-binding</keyword>
<comment type="subcellular location">
    <subcellularLocation>
        <location evidence="1">Nucleus</location>
    </subcellularLocation>
</comment>
<dbReference type="Gene3D" id="3.30.1370.50">
    <property type="entry name" value="R3H-like domain"/>
    <property type="match status" value="1"/>
</dbReference>
<dbReference type="Pfam" id="PF01424">
    <property type="entry name" value="R3H"/>
    <property type="match status" value="1"/>
</dbReference>
<dbReference type="PROSITE" id="PS51061">
    <property type="entry name" value="R3H"/>
    <property type="match status" value="1"/>
</dbReference>
<evidence type="ECO:0000256" key="9">
    <source>
        <dbReference type="ARBA" id="ARBA00023242"/>
    </source>
</evidence>
<feature type="domain" description="R3H" evidence="14">
    <location>
        <begin position="899"/>
        <end position="967"/>
    </location>
</feature>
<feature type="domain" description="PHD-type" evidence="12">
    <location>
        <begin position="282"/>
        <end position="334"/>
    </location>
</feature>
<feature type="domain" description="RING-type" evidence="13">
    <location>
        <begin position="285"/>
        <end position="332"/>
    </location>
</feature>
<dbReference type="CDD" id="cd06008">
    <property type="entry name" value="NF-X1-zinc-finger"/>
    <property type="match status" value="6"/>
</dbReference>
<feature type="compositionally biased region" description="Low complexity" evidence="11">
    <location>
        <begin position="142"/>
        <end position="153"/>
    </location>
</feature>
<sequence length="1034" mass="117743">MSDWDPNSRRPFSEGRRSYRHNDYNNAGYNPYGHQNGIYNVAQYNPSFLQSTEYYNRPTATNMSRFQEPTMASHSGLVNNVSLDGNQPHSSVALRSNLTPYAKEFTPSHAHSNGDSYGDKKQGAVKKRTFWNRDRRFDGSKQNHQNFQHNNENSPHNYENSRRSNEYNNRSRTFEEPRQCTDYGYNSRNGKSGGYYRNNNGNNNRNSYRRDYYDNRRDDYYKKPAREVPEKYEKRHSNKVDTFKKKPNENYEKKGKQQDHLKKKLDAASQRERLEHLILCRLLECLVCCEKLRHNDQIWSCGQCYHILHLNCTIKWAQSSKMESGWRCPACQKVYQEEPFEYRCYCEKQVHPSLDPSGIPHSCGSICGRKGRACSHTCTLICHPGPCPDCSVMVPKTCACSATQLIVKCGSNVPVKCENMCNKFLECGIHRCVSKCHEGDCNTCGNVLRQECYCGKEGRKVNCTNEAGGELQYECGETCEKLLTCGNHKCERKCHNGSCDVCPKSPSLITTCPCGQTNLVKKRKSCLDPIPCCDKICSKPLTCGQPSEPHRCEAVCHQGPCAPCPKSTIVRCRCGQMDKKILCVDLTSKADDARCSKKCQKRRQCGKHRCNQQCCIEFEHICPLPCNRLLSCGQHNCAEPCHIGRCPPCWRTSFDELYCECGASVLFPPVACGTRPPPCHQVCSRPRSCEHEAHHTCHPGPCPPCVVLTTRWCYGKHEQRSTIPCHQKDFSCGLPCGKDMRCGKHKCIQTCHKRACPQECNQACAEPRNLCGHPCNAPCHQPPCPEAPCKQQVQVTCPCGLRKSTRICMDLSAEYQNMAMSQLASKIEQIQMGNTVDVTDLANSQKRTSFKLLDCNEDCRLVERNRRLAIGLQIRNPDLSAKLMPRYSDYMRGWAKKDTKFCQYVHEKLTELVQLAKQSKQKSRAHSFETMNREKRHFVHEYCEHFGCDSAAYDPEPNRNVVATAYKDKSWLPSYSLLEVIQRENGQRKVPGPQQLGKVSTSKTETVSFKLPGHVPRPATPPGEYVDYFNNPPI</sequence>
<evidence type="ECO:0000256" key="7">
    <source>
        <dbReference type="ARBA" id="ARBA00023015"/>
    </source>
</evidence>
<dbReference type="AlphaFoldDB" id="A0A1Y1JZ76"/>
<evidence type="ECO:0000256" key="4">
    <source>
        <dbReference type="ARBA" id="ARBA00022737"/>
    </source>
</evidence>
<evidence type="ECO:0000259" key="12">
    <source>
        <dbReference type="PROSITE" id="PS50016"/>
    </source>
</evidence>
<dbReference type="Pfam" id="PF01422">
    <property type="entry name" value="zf-NF-X1"/>
    <property type="match status" value="8"/>
</dbReference>
<feature type="region of interest" description="Disordered" evidence="11">
    <location>
        <begin position="1013"/>
        <end position="1034"/>
    </location>
</feature>
<evidence type="ECO:0008006" key="16">
    <source>
        <dbReference type="Google" id="ProtNLM"/>
    </source>
</evidence>
<dbReference type="GO" id="GO:0005634">
    <property type="term" value="C:nucleus"/>
    <property type="evidence" value="ECO:0007669"/>
    <property type="project" value="UniProtKB-SubCell"/>
</dbReference>
<dbReference type="SMART" id="SM00393">
    <property type="entry name" value="R3H"/>
    <property type="match status" value="1"/>
</dbReference>
<comment type="similarity">
    <text evidence="2">Belongs to the NFX1 family.</text>
</comment>
<proteinExistence type="inferred from homology"/>
<feature type="region of interest" description="Disordered" evidence="11">
    <location>
        <begin position="104"/>
        <end position="260"/>
    </location>
</feature>
<feature type="compositionally biased region" description="Basic and acidic residues" evidence="11">
    <location>
        <begin position="208"/>
        <end position="260"/>
    </location>
</feature>